<dbReference type="GO" id="GO:0009055">
    <property type="term" value="F:electron transfer activity"/>
    <property type="evidence" value="ECO:0007669"/>
    <property type="project" value="InterPro"/>
</dbReference>
<dbReference type="Gene3D" id="2.130.10.10">
    <property type="entry name" value="YVTN repeat-like/Quinoprotein amine dehydrogenase"/>
    <property type="match status" value="3"/>
</dbReference>
<feature type="repeat" description="WD" evidence="6">
    <location>
        <begin position="63"/>
        <end position="93"/>
    </location>
</feature>
<dbReference type="InterPro" id="IPR002327">
    <property type="entry name" value="Cyt_c_1A/1B"/>
</dbReference>
<feature type="repeat" description="WD" evidence="6">
    <location>
        <begin position="25"/>
        <end position="56"/>
    </location>
</feature>
<dbReference type="Pfam" id="PF00400">
    <property type="entry name" value="WD40"/>
    <property type="match status" value="5"/>
</dbReference>
<evidence type="ECO:0000256" key="8">
    <source>
        <dbReference type="SAM" id="SignalP"/>
    </source>
</evidence>
<dbReference type="InterPro" id="IPR001680">
    <property type="entry name" value="WD40_rpt"/>
</dbReference>
<keyword evidence="1" id="KW-0813">Transport</keyword>
<dbReference type="SUPFAM" id="SSF50978">
    <property type="entry name" value="WD40 repeat-like"/>
    <property type="match status" value="1"/>
</dbReference>
<feature type="signal peptide" evidence="8">
    <location>
        <begin position="1"/>
        <end position="19"/>
    </location>
</feature>
<evidence type="ECO:0000256" key="7">
    <source>
        <dbReference type="PROSITE-ProRule" id="PRU00433"/>
    </source>
</evidence>
<evidence type="ECO:0000256" key="5">
    <source>
        <dbReference type="ARBA" id="ARBA00023004"/>
    </source>
</evidence>
<dbReference type="PROSITE" id="PS51007">
    <property type="entry name" value="CYTC"/>
    <property type="match status" value="1"/>
</dbReference>
<dbReference type="PANTHER" id="PTHR19879:SF9">
    <property type="entry name" value="TRANSCRIPTION INITIATION FACTOR TFIID SUBUNIT 5"/>
    <property type="match status" value="1"/>
</dbReference>
<dbReference type="PROSITE" id="PS50082">
    <property type="entry name" value="WD_REPEATS_2"/>
    <property type="match status" value="3"/>
</dbReference>
<keyword evidence="6" id="KW-0853">WD repeat</keyword>
<gene>
    <name evidence="10" type="ORF">ATO3_09125</name>
</gene>
<dbReference type="Gene3D" id="1.10.760.10">
    <property type="entry name" value="Cytochrome c-like domain"/>
    <property type="match status" value="1"/>
</dbReference>
<dbReference type="PROSITE" id="PS50294">
    <property type="entry name" value="WD_REPEATS_REGION"/>
    <property type="match status" value="1"/>
</dbReference>
<dbReference type="PRINTS" id="PR00604">
    <property type="entry name" value="CYTCHRMECIAB"/>
</dbReference>
<dbReference type="Proteomes" id="UP000215377">
    <property type="component" value="Unassembled WGS sequence"/>
</dbReference>
<dbReference type="EMBL" id="AQQR01000003">
    <property type="protein sequence ID" value="OWU74757.1"/>
    <property type="molecule type" value="Genomic_DNA"/>
</dbReference>
<organism evidence="10 11">
    <name type="scientific">Marinibacterium profundimaris</name>
    <dbReference type="NCBI Taxonomy" id="1679460"/>
    <lineage>
        <taxon>Bacteria</taxon>
        <taxon>Pseudomonadati</taxon>
        <taxon>Pseudomonadota</taxon>
        <taxon>Alphaproteobacteria</taxon>
        <taxon>Rhodobacterales</taxon>
        <taxon>Paracoccaceae</taxon>
        <taxon>Marinibacterium</taxon>
    </lineage>
</organism>
<evidence type="ECO:0000256" key="6">
    <source>
        <dbReference type="PROSITE-ProRule" id="PRU00221"/>
    </source>
</evidence>
<name>A0A225NL08_9RHOB</name>
<dbReference type="AlphaFoldDB" id="A0A225NL08"/>
<dbReference type="OrthoDB" id="9805828at2"/>
<keyword evidence="4" id="KW-0249">Electron transport</keyword>
<feature type="repeat" description="WD" evidence="6">
    <location>
        <begin position="101"/>
        <end position="134"/>
    </location>
</feature>
<protein>
    <submittedName>
        <fullName evidence="10">Cytochrome C</fullName>
    </submittedName>
</protein>
<dbReference type="InterPro" id="IPR036909">
    <property type="entry name" value="Cyt_c-like_dom_sf"/>
</dbReference>
<evidence type="ECO:0000256" key="4">
    <source>
        <dbReference type="ARBA" id="ARBA00022982"/>
    </source>
</evidence>
<dbReference type="InterPro" id="IPR015943">
    <property type="entry name" value="WD40/YVTN_repeat-like_dom_sf"/>
</dbReference>
<dbReference type="GO" id="GO:0020037">
    <property type="term" value="F:heme binding"/>
    <property type="evidence" value="ECO:0007669"/>
    <property type="project" value="InterPro"/>
</dbReference>
<dbReference type="SMART" id="SM00320">
    <property type="entry name" value="WD40"/>
    <property type="match status" value="6"/>
</dbReference>
<reference evidence="10 11" key="1">
    <citation type="submission" date="2013-04" db="EMBL/GenBank/DDBJ databases">
        <title>Oceanicola sp. 22II1-22F33 Genome Sequencing.</title>
        <authorList>
            <person name="Lai Q."/>
            <person name="Li G."/>
            <person name="Shao Z."/>
        </authorList>
    </citation>
    <scope>NUCLEOTIDE SEQUENCE [LARGE SCALE GENOMIC DNA]</scope>
    <source>
        <strain evidence="10 11">22II1-22F33</strain>
    </source>
</reference>
<keyword evidence="11" id="KW-1185">Reference proteome</keyword>
<accession>A0A225NL08</accession>
<keyword evidence="8" id="KW-0732">Signal</keyword>
<dbReference type="GO" id="GO:0046872">
    <property type="term" value="F:metal ion binding"/>
    <property type="evidence" value="ECO:0007669"/>
    <property type="project" value="UniProtKB-KW"/>
</dbReference>
<evidence type="ECO:0000256" key="3">
    <source>
        <dbReference type="ARBA" id="ARBA00022723"/>
    </source>
</evidence>
<evidence type="ECO:0000256" key="1">
    <source>
        <dbReference type="ARBA" id="ARBA00022448"/>
    </source>
</evidence>
<feature type="domain" description="Cytochrome c" evidence="9">
    <location>
        <begin position="322"/>
        <end position="424"/>
    </location>
</feature>
<comment type="caution">
    <text evidence="10">The sequence shown here is derived from an EMBL/GenBank/DDBJ whole genome shotgun (WGS) entry which is preliminary data.</text>
</comment>
<evidence type="ECO:0000259" key="9">
    <source>
        <dbReference type="PROSITE" id="PS51007"/>
    </source>
</evidence>
<evidence type="ECO:0000313" key="11">
    <source>
        <dbReference type="Proteomes" id="UP000215377"/>
    </source>
</evidence>
<sequence>MRILRAAGLSLLVAGPLAAQDFTSLKGHGGPIMAIAVAADGRVATGSFDNSVGLWQGRDPLWLEGHAAAVTALTVTPSGEVISAGDDFAIRRWGTGAAAEIGRHAGKIRGLAVSPDGTWLASGSWDGTLHLWSLGPGTARALPDPGAGVNDVAFSSDGTALIAATMDGRLLRYDLAETGGTPDPLVRHGFGVNAISRGDGWIAYGAVDGGTRVIDAGTGAEIADFTLDRRPVLAMAHHAGTGQLAVGDGQGYIMIVDTESWQIARDYRATTEGPVWALAFSPDGSMLYAGGLDDVAYGWPVALLDTFDATMGQKRSFLRDADTMDNGERQFMRKCSICHALTDGPSRKAGPTLHGLFGRRAGTLPGYSYSPALGGADITWGPETIDALFDLGPDHYIPGSKMPMQVISAASDRADLVAFLRDATAKETSE</sequence>
<proteinExistence type="predicted"/>
<dbReference type="InterPro" id="IPR036322">
    <property type="entry name" value="WD40_repeat_dom_sf"/>
</dbReference>
<dbReference type="SUPFAM" id="SSF46626">
    <property type="entry name" value="Cytochrome c"/>
    <property type="match status" value="1"/>
</dbReference>
<dbReference type="RefSeq" id="WP_088649549.1">
    <property type="nucleotide sequence ID" value="NZ_AQQR01000003.1"/>
</dbReference>
<evidence type="ECO:0000313" key="10">
    <source>
        <dbReference type="EMBL" id="OWU74757.1"/>
    </source>
</evidence>
<dbReference type="Pfam" id="PF00034">
    <property type="entry name" value="Cytochrom_C"/>
    <property type="match status" value="1"/>
</dbReference>
<dbReference type="PANTHER" id="PTHR19879">
    <property type="entry name" value="TRANSCRIPTION INITIATION FACTOR TFIID"/>
    <property type="match status" value="1"/>
</dbReference>
<dbReference type="InterPro" id="IPR009056">
    <property type="entry name" value="Cyt_c-like_dom"/>
</dbReference>
<keyword evidence="5 7" id="KW-0408">Iron</keyword>
<feature type="chain" id="PRO_5012194989" evidence="8">
    <location>
        <begin position="20"/>
        <end position="430"/>
    </location>
</feature>
<keyword evidence="2 7" id="KW-0349">Heme</keyword>
<evidence type="ECO:0000256" key="2">
    <source>
        <dbReference type="ARBA" id="ARBA00022617"/>
    </source>
</evidence>
<keyword evidence="3 7" id="KW-0479">Metal-binding</keyword>